<reference evidence="2" key="1">
    <citation type="journal article" date="2019" name="Int. J. Syst. Evol. Microbiol.">
        <title>The Global Catalogue of Microorganisms (GCM) 10K type strain sequencing project: providing services to taxonomists for standard genome sequencing and annotation.</title>
        <authorList>
            <consortium name="The Broad Institute Genomics Platform"/>
            <consortium name="The Broad Institute Genome Sequencing Center for Infectious Disease"/>
            <person name="Wu L."/>
            <person name="Ma J."/>
        </authorList>
    </citation>
    <scope>NUCLEOTIDE SEQUENCE [LARGE SCALE GENOMIC DNA]</scope>
    <source>
        <strain evidence="2">CCM 7491</strain>
    </source>
</reference>
<proteinExistence type="predicted"/>
<organism evidence="1 2">
    <name type="scientific">Sphingobium rhizovicinum</name>
    <dbReference type="NCBI Taxonomy" id="432308"/>
    <lineage>
        <taxon>Bacteria</taxon>
        <taxon>Pseudomonadati</taxon>
        <taxon>Pseudomonadota</taxon>
        <taxon>Alphaproteobacteria</taxon>
        <taxon>Sphingomonadales</taxon>
        <taxon>Sphingomonadaceae</taxon>
        <taxon>Sphingobium</taxon>
    </lineage>
</organism>
<evidence type="ECO:0000313" key="2">
    <source>
        <dbReference type="Proteomes" id="UP001595681"/>
    </source>
</evidence>
<dbReference type="SUPFAM" id="SSF52317">
    <property type="entry name" value="Class I glutamine amidotransferase-like"/>
    <property type="match status" value="1"/>
</dbReference>
<comment type="caution">
    <text evidence="1">The sequence shown here is derived from an EMBL/GenBank/DDBJ whole genome shotgun (WGS) entry which is preliminary data.</text>
</comment>
<dbReference type="EMBL" id="JBHRVU010000004">
    <property type="protein sequence ID" value="MFC3440878.1"/>
    <property type="molecule type" value="Genomic_DNA"/>
</dbReference>
<evidence type="ECO:0000313" key="1">
    <source>
        <dbReference type="EMBL" id="MFC3440878.1"/>
    </source>
</evidence>
<gene>
    <name evidence="1" type="ORF">ACFOKF_06635</name>
</gene>
<dbReference type="Proteomes" id="UP001595681">
    <property type="component" value="Unassembled WGS sequence"/>
</dbReference>
<keyword evidence="2" id="KW-1185">Reference proteome</keyword>
<protein>
    <submittedName>
        <fullName evidence="1">Uncharacterized protein</fullName>
    </submittedName>
</protein>
<dbReference type="InterPro" id="IPR029062">
    <property type="entry name" value="Class_I_gatase-like"/>
</dbReference>
<sequence length="100" mass="10212">MLATLGLLGDAPVCTDVTSKPWVMETGARVVDAPFHARGNVATAGGCMAAHYLAAWTIARGAGVEAARAVIDYVALVGEKAETVARVMGVVTPFLAVGVE</sequence>
<dbReference type="Gene3D" id="3.40.50.880">
    <property type="match status" value="1"/>
</dbReference>
<name>A0ABV7NDT4_9SPHN</name>
<dbReference type="RefSeq" id="WP_380794197.1">
    <property type="nucleotide sequence ID" value="NZ_JBHRVU010000004.1"/>
</dbReference>
<accession>A0ABV7NDT4</accession>